<accession>A0A8T0QD38</accession>
<dbReference type="Pfam" id="PF13966">
    <property type="entry name" value="zf-RVT"/>
    <property type="match status" value="1"/>
</dbReference>
<dbReference type="EMBL" id="CM029049">
    <property type="protein sequence ID" value="KAG2570492.1"/>
    <property type="molecule type" value="Genomic_DNA"/>
</dbReference>
<keyword evidence="3" id="KW-1185">Reference proteome</keyword>
<comment type="caution">
    <text evidence="2">The sequence shown here is derived from an EMBL/GenBank/DDBJ whole genome shotgun (WGS) entry which is preliminary data.</text>
</comment>
<proteinExistence type="predicted"/>
<dbReference type="PANTHER" id="PTHR33116">
    <property type="entry name" value="REVERSE TRANSCRIPTASE ZINC-BINDING DOMAIN-CONTAINING PROTEIN-RELATED-RELATED"/>
    <property type="match status" value="1"/>
</dbReference>
<protein>
    <recommendedName>
        <fullName evidence="1">Reverse transcriptase zinc-binding domain-containing protein</fullName>
    </recommendedName>
</protein>
<dbReference type="PANTHER" id="PTHR33116:SF78">
    <property type="entry name" value="OS12G0587133 PROTEIN"/>
    <property type="match status" value="1"/>
</dbReference>
<dbReference type="Proteomes" id="UP000823388">
    <property type="component" value="Chromosome 7K"/>
</dbReference>
<gene>
    <name evidence="2" type="ORF">PVAP13_7KG042127</name>
</gene>
<evidence type="ECO:0000259" key="1">
    <source>
        <dbReference type="Pfam" id="PF13966"/>
    </source>
</evidence>
<evidence type="ECO:0000313" key="2">
    <source>
        <dbReference type="EMBL" id="KAG2570492.1"/>
    </source>
</evidence>
<dbReference type="AlphaFoldDB" id="A0A8T0QD38"/>
<reference evidence="2" key="1">
    <citation type="submission" date="2020-05" db="EMBL/GenBank/DDBJ databases">
        <title>WGS assembly of Panicum virgatum.</title>
        <authorList>
            <person name="Lovell J.T."/>
            <person name="Jenkins J."/>
            <person name="Shu S."/>
            <person name="Juenger T.E."/>
            <person name="Schmutz J."/>
        </authorList>
    </citation>
    <scope>NUCLEOTIDE SEQUENCE</scope>
    <source>
        <strain evidence="2">AP13</strain>
    </source>
</reference>
<name>A0A8T0QD38_PANVG</name>
<dbReference type="InterPro" id="IPR026960">
    <property type="entry name" value="RVT-Znf"/>
</dbReference>
<evidence type="ECO:0000313" key="3">
    <source>
        <dbReference type="Proteomes" id="UP000823388"/>
    </source>
</evidence>
<feature type="domain" description="Reverse transcriptase zinc-binding" evidence="1">
    <location>
        <begin position="113"/>
        <end position="195"/>
    </location>
</feature>
<sequence length="283" mass="32512">MIALDLARWVIKAIDKKRRGFLWKGQEKANGGNCLVSWDKVQRPLEYGGLGINNLEVFGWALRIRWLWAQKTDPNRPWAGLPIQVPAKAKALFDMAVDAVVVSGESILFWTDCKTAYAACFVGSIRFPPWRRIWKSWAPLRCKFFLWLAIKQQIWTADRLAKRGLPHHAACSLCDQEQETAQHLLLTCVFTRQCWSLIFQHLNLAIAGPTTSTTSFSAWWSTTIKHVPKDHRKGLNSVIILVTWEIWKHRNACVFQGSRTSVQLLLQTVFFSRKTQENCASLY</sequence>
<organism evidence="2 3">
    <name type="scientific">Panicum virgatum</name>
    <name type="common">Blackwell switchgrass</name>
    <dbReference type="NCBI Taxonomy" id="38727"/>
    <lineage>
        <taxon>Eukaryota</taxon>
        <taxon>Viridiplantae</taxon>
        <taxon>Streptophyta</taxon>
        <taxon>Embryophyta</taxon>
        <taxon>Tracheophyta</taxon>
        <taxon>Spermatophyta</taxon>
        <taxon>Magnoliopsida</taxon>
        <taxon>Liliopsida</taxon>
        <taxon>Poales</taxon>
        <taxon>Poaceae</taxon>
        <taxon>PACMAD clade</taxon>
        <taxon>Panicoideae</taxon>
        <taxon>Panicodae</taxon>
        <taxon>Paniceae</taxon>
        <taxon>Panicinae</taxon>
        <taxon>Panicum</taxon>
        <taxon>Panicum sect. Hiantes</taxon>
    </lineage>
</organism>